<dbReference type="NCBIfam" id="NF033547">
    <property type="entry name" value="transpos_IS1595"/>
    <property type="match status" value="1"/>
</dbReference>
<dbReference type="EMBL" id="FPKH01000007">
    <property type="protein sequence ID" value="SFY21868.1"/>
    <property type="molecule type" value="Genomic_DNA"/>
</dbReference>
<evidence type="ECO:0000313" key="1">
    <source>
        <dbReference type="EMBL" id="SFY21868.1"/>
    </source>
</evidence>
<protein>
    <submittedName>
        <fullName evidence="1">Transposase</fullName>
    </submittedName>
</protein>
<sequence length="248" mass="27852">MQPAEWISFIAQFGQLNRRQRQAGMALLRGNAPHDATVALLESAVQPRLACPACHSAHLHRHGHAHGLQRYRCVPCGRTFNALTGTPLAHLRHKALWFDYADCLLASDSVRKAARQLGVHRNTTFRWRHRFLSLAKTDRPHGLHGIAEADELYLLESEKGARQMTRPARRRGGHARQRGISNEQVCILVARDRTGQTLDFVTGKGALTKAQLHHCLLPMIDKDVLHRWPCRLSGFCPGSGYQPPGRQL</sequence>
<dbReference type="Proteomes" id="UP000182489">
    <property type="component" value="Unassembled WGS sequence"/>
</dbReference>
<organism evidence="1 2">
    <name type="scientific">Janthinobacterium lividum</name>
    <dbReference type="NCBI Taxonomy" id="29581"/>
    <lineage>
        <taxon>Bacteria</taxon>
        <taxon>Pseudomonadati</taxon>
        <taxon>Pseudomonadota</taxon>
        <taxon>Betaproteobacteria</taxon>
        <taxon>Burkholderiales</taxon>
        <taxon>Oxalobacteraceae</taxon>
        <taxon>Janthinobacterium</taxon>
    </lineage>
</organism>
<comment type="caution">
    <text evidence="1">The sequence shown here is derived from an EMBL/GenBank/DDBJ whole genome shotgun (WGS) entry which is preliminary data.</text>
</comment>
<accession>A0AB38CFH6</accession>
<proteinExistence type="predicted"/>
<feature type="non-terminal residue" evidence="1">
    <location>
        <position position="248"/>
    </location>
</feature>
<dbReference type="AlphaFoldDB" id="A0AB38CFH6"/>
<gene>
    <name evidence="1" type="ORF">SAMN03097694_5211</name>
</gene>
<reference evidence="1 2" key="1">
    <citation type="submission" date="2016-11" db="EMBL/GenBank/DDBJ databases">
        <authorList>
            <person name="Varghese N."/>
            <person name="Submissions S."/>
        </authorList>
    </citation>
    <scope>NUCLEOTIDE SEQUENCE [LARGE SCALE GENOMIC DNA]</scope>
    <source>
        <strain evidence="1 2">NFR18</strain>
    </source>
</reference>
<dbReference type="Pfam" id="PF13384">
    <property type="entry name" value="HTH_23"/>
    <property type="match status" value="1"/>
</dbReference>
<evidence type="ECO:0000313" key="2">
    <source>
        <dbReference type="Proteomes" id="UP000182489"/>
    </source>
</evidence>
<name>A0AB38CFH6_9BURK</name>